<dbReference type="PANTHER" id="PTHR36681">
    <property type="entry name" value="NUCLEAR GTPASE, GERMINAL CENTER-ASSOCIATED, TANDEM DUPLICATE 3"/>
    <property type="match status" value="1"/>
</dbReference>
<dbReference type="PANTHER" id="PTHR36681:SF3">
    <property type="entry name" value="NUCLEAR GTPASE, GERMINAL CENTER-ASSOCIATED, TANDEM DUPLICATE 3"/>
    <property type="match status" value="1"/>
</dbReference>
<gene>
    <name evidence="1" type="ORF">K469DRAFT_695311</name>
</gene>
<dbReference type="EMBL" id="ML994674">
    <property type="protein sequence ID" value="KAF2178506.1"/>
    <property type="molecule type" value="Genomic_DNA"/>
</dbReference>
<dbReference type="AlphaFoldDB" id="A0A6A6DLL3"/>
<proteinExistence type="predicted"/>
<organism evidence="1 2">
    <name type="scientific">Zopfia rhizophila CBS 207.26</name>
    <dbReference type="NCBI Taxonomy" id="1314779"/>
    <lineage>
        <taxon>Eukaryota</taxon>
        <taxon>Fungi</taxon>
        <taxon>Dikarya</taxon>
        <taxon>Ascomycota</taxon>
        <taxon>Pezizomycotina</taxon>
        <taxon>Dothideomycetes</taxon>
        <taxon>Dothideomycetes incertae sedis</taxon>
        <taxon>Zopfiaceae</taxon>
        <taxon>Zopfia</taxon>
    </lineage>
</organism>
<reference evidence="1" key="1">
    <citation type="journal article" date="2020" name="Stud. Mycol.">
        <title>101 Dothideomycetes genomes: a test case for predicting lifestyles and emergence of pathogens.</title>
        <authorList>
            <person name="Haridas S."/>
            <person name="Albert R."/>
            <person name="Binder M."/>
            <person name="Bloem J."/>
            <person name="Labutti K."/>
            <person name="Salamov A."/>
            <person name="Andreopoulos B."/>
            <person name="Baker S."/>
            <person name="Barry K."/>
            <person name="Bills G."/>
            <person name="Bluhm B."/>
            <person name="Cannon C."/>
            <person name="Castanera R."/>
            <person name="Culley D."/>
            <person name="Daum C."/>
            <person name="Ezra D."/>
            <person name="Gonzalez J."/>
            <person name="Henrissat B."/>
            <person name="Kuo A."/>
            <person name="Liang C."/>
            <person name="Lipzen A."/>
            <person name="Lutzoni F."/>
            <person name="Magnuson J."/>
            <person name="Mondo S."/>
            <person name="Nolan M."/>
            <person name="Ohm R."/>
            <person name="Pangilinan J."/>
            <person name="Park H.-J."/>
            <person name="Ramirez L."/>
            <person name="Alfaro M."/>
            <person name="Sun H."/>
            <person name="Tritt A."/>
            <person name="Yoshinaga Y."/>
            <person name="Zwiers L.-H."/>
            <person name="Turgeon B."/>
            <person name="Goodwin S."/>
            <person name="Spatafora J."/>
            <person name="Crous P."/>
            <person name="Grigoriev I."/>
        </authorList>
    </citation>
    <scope>NUCLEOTIDE SEQUENCE</scope>
    <source>
        <strain evidence="1">CBS 207.26</strain>
    </source>
</reference>
<accession>A0A6A6DLL3</accession>
<dbReference type="OrthoDB" id="3598281at2759"/>
<name>A0A6A6DLL3_9PEZI</name>
<evidence type="ECO:0000313" key="1">
    <source>
        <dbReference type="EMBL" id="KAF2178506.1"/>
    </source>
</evidence>
<protein>
    <recommendedName>
        <fullName evidence="3">P-loop containing nucleoside triphosphate hydrolase protein</fullName>
    </recommendedName>
</protein>
<evidence type="ECO:0008006" key="3">
    <source>
        <dbReference type="Google" id="ProtNLM"/>
    </source>
</evidence>
<evidence type="ECO:0000313" key="2">
    <source>
        <dbReference type="Proteomes" id="UP000800200"/>
    </source>
</evidence>
<keyword evidence="2" id="KW-1185">Reference proteome</keyword>
<sequence length="314" mass="35979">MMGWVGDIVPQGRQPARSGVDGEYFNNIAQCSIRLMNLTSEATETDSARAGSVWPFIRKIMFVFTFAVLDLNSARQNVTERYVRNCHQVFVASYIGRATTDVRVREVFELARRANLSNVGIICTKSDAIRSDEARRDWPREIDRIITIEEVIESDSQDIASLRGEIEDLDPDDAALSAEEERELNDLYRKLRRAEYVFQLIQGSAAYIMLRRSRARHRFELQQHIITIGNCKISDQLQRRYRNHPAGGSLKVFCVSNTTYWGKRDEHSGEALPFLHLSGILDLRRYCISIIAESHLRATKKYYQGRNSGIHSTS</sequence>
<dbReference type="Proteomes" id="UP000800200">
    <property type="component" value="Unassembled WGS sequence"/>
</dbReference>